<proteinExistence type="predicted"/>
<dbReference type="RefSeq" id="WP_190930268.1">
    <property type="nucleotide sequence ID" value="NZ_JACXJA010000031.1"/>
</dbReference>
<accession>A0A927CBK0</accession>
<dbReference type="PANTHER" id="PTHR39639:SF1">
    <property type="entry name" value="DUF262 DOMAIN-CONTAINING PROTEIN"/>
    <property type="match status" value="1"/>
</dbReference>
<name>A0A927CBK0_9BACL</name>
<protein>
    <submittedName>
        <fullName evidence="2">DUF262 domain-containing protein</fullName>
    </submittedName>
</protein>
<dbReference type="InterPro" id="IPR004919">
    <property type="entry name" value="GmrSD_N"/>
</dbReference>
<evidence type="ECO:0000313" key="2">
    <source>
        <dbReference type="EMBL" id="MBD2864645.1"/>
    </source>
</evidence>
<comment type="caution">
    <text evidence="2">The sequence shown here is derived from an EMBL/GenBank/DDBJ whole genome shotgun (WGS) entry which is preliminary data.</text>
</comment>
<gene>
    <name evidence="2" type="ORF">IDH45_21895</name>
</gene>
<feature type="domain" description="GmrSD restriction endonucleases N-terminal" evidence="1">
    <location>
        <begin position="11"/>
        <end position="159"/>
    </location>
</feature>
<evidence type="ECO:0000313" key="3">
    <source>
        <dbReference type="Proteomes" id="UP000639396"/>
    </source>
</evidence>
<keyword evidence="3" id="KW-1185">Reference proteome</keyword>
<dbReference type="EMBL" id="JACXJA010000031">
    <property type="protein sequence ID" value="MBD2864645.1"/>
    <property type="molecule type" value="Genomic_DNA"/>
</dbReference>
<reference evidence="2" key="1">
    <citation type="submission" date="2020-09" db="EMBL/GenBank/DDBJ databases">
        <title>A novel bacterium of genus Paenibacillus, isolated from South China Sea.</title>
        <authorList>
            <person name="Huang H."/>
            <person name="Mo K."/>
            <person name="Hu Y."/>
        </authorList>
    </citation>
    <scope>NUCLEOTIDE SEQUENCE</scope>
    <source>
        <strain evidence="2">IB182363</strain>
    </source>
</reference>
<organism evidence="2 3">
    <name type="scientific">Paenibacillus oceani</name>
    <dbReference type="NCBI Taxonomy" id="2772510"/>
    <lineage>
        <taxon>Bacteria</taxon>
        <taxon>Bacillati</taxon>
        <taxon>Bacillota</taxon>
        <taxon>Bacilli</taxon>
        <taxon>Bacillales</taxon>
        <taxon>Paenibacillaceae</taxon>
        <taxon>Paenibacillus</taxon>
    </lineage>
</organism>
<dbReference type="PANTHER" id="PTHR39639">
    <property type="entry name" value="CHROMOSOME 16, WHOLE GENOME SHOTGUN SEQUENCE"/>
    <property type="match status" value="1"/>
</dbReference>
<dbReference type="Pfam" id="PF03235">
    <property type="entry name" value="GmrSD_N"/>
    <property type="match status" value="1"/>
</dbReference>
<evidence type="ECO:0000259" key="1">
    <source>
        <dbReference type="Pfam" id="PF03235"/>
    </source>
</evidence>
<dbReference type="Proteomes" id="UP000639396">
    <property type="component" value="Unassembled WGS sequence"/>
</dbReference>
<sequence length="403" mass="47641">MRLIPSDPDIYTIVQRIKNGDIDLQPDFQRGEVWSDIKKKRLIDSILRDWHVPPIHVVEVFETRRQEVLDGQQRLVAIRDFVEGKFTIDGFIEPLDRNIQEIHGYKYLQLPEVWRRRFDQFTIRLFKITDYRPEEPGELFFRLNQPTNLTSAEQRNAFFGPARQQIKELVDSFDKYGLTEEVLKFSNSRMAYDDIIAKLCYTLEIGTLYEKIKANDITNKYRSQDRFEDSAMLRAQESIKALGKACLYFDPSIRFNKATLYSWLCFIAEMESMEAIFSNIEILGDYISYFENIRQVNKQPLFNLFSSNYQELAQYEEHLLQIFNDRASSRVADVSSIVTRDLILWIFFYKYLVSKGISINVLNSHREDTLRDLIKNVETRSTRKDLNDLIDEVTNFGIWGKFI</sequence>
<dbReference type="AlphaFoldDB" id="A0A927CBK0"/>